<reference evidence="3 4" key="1">
    <citation type="journal article" date="2005" name="Science">
        <title>Genome sequence of Theileria parva, a bovine pathogen that transforms lymphocytes.</title>
        <authorList>
            <person name="Gardner M.J."/>
            <person name="Bishop R."/>
            <person name="Shah T."/>
            <person name="de Villiers E.P."/>
            <person name="Carlton J.M."/>
            <person name="Hall N."/>
            <person name="Ren Q."/>
            <person name="Paulsen I.T."/>
            <person name="Pain A."/>
            <person name="Berriman M."/>
            <person name="Wilson R.J.M."/>
            <person name="Sato S."/>
            <person name="Ralph S.A."/>
            <person name="Mann D.J."/>
            <person name="Xiong Z."/>
            <person name="Shallom S.J."/>
            <person name="Weidman J."/>
            <person name="Jiang L."/>
            <person name="Lynn J."/>
            <person name="Weaver B."/>
            <person name="Shoaibi A."/>
            <person name="Domingo A.R."/>
            <person name="Wasawo D."/>
            <person name="Crabtree J."/>
            <person name="Wortman J.R."/>
            <person name="Haas B."/>
            <person name="Angiuoli S.V."/>
            <person name="Creasy T.H."/>
            <person name="Lu C."/>
            <person name="Suh B."/>
            <person name="Silva J.C."/>
            <person name="Utterback T.R."/>
            <person name="Feldblyum T.V."/>
            <person name="Pertea M."/>
            <person name="Allen J."/>
            <person name="Nierman W.C."/>
            <person name="Taracha E.L.N."/>
            <person name="Salzberg S.L."/>
            <person name="White O.R."/>
            <person name="Fitzhugh H.A."/>
            <person name="Morzaria S."/>
            <person name="Venter J.C."/>
            <person name="Fraser C.M."/>
            <person name="Nene V."/>
        </authorList>
    </citation>
    <scope>NUCLEOTIDE SEQUENCE [LARGE SCALE GENOMIC DNA]</scope>
    <source>
        <strain evidence="3 4">Muguga</strain>
    </source>
</reference>
<feature type="compositionally biased region" description="Low complexity" evidence="1">
    <location>
        <begin position="146"/>
        <end position="179"/>
    </location>
</feature>
<comment type="caution">
    <text evidence="3">The sequence shown here is derived from an EMBL/GenBank/DDBJ whole genome shotgun (WGS) entry which is preliminary data.</text>
</comment>
<dbReference type="VEuPathDB" id="PiroplasmaDB:TpMuguga_04g00012"/>
<feature type="compositionally biased region" description="Polar residues" evidence="1">
    <location>
        <begin position="425"/>
        <end position="439"/>
    </location>
</feature>
<feature type="signal peptide" evidence="2">
    <location>
        <begin position="1"/>
        <end position="26"/>
    </location>
</feature>
<sequence length="439" mass="46554">MNGKLIIAVNLFFYITLLGQWKGVGANQTSDSSSATPASTTPDPTSSTEGTTTGSDQDPSATAPDQTTSSSSPDQSAATTAPDPTSSSNPDQDPTATAPDSSTAPDDTSATTPDQTAPDATSPTDQDPTASESTDPSATSLTTAPDSTESTTDQSTSESATETDQTLTVSATPTTPVSTDSAKGVTLDVNKTESTAEYECTNDRNFHKYVPKNGGVFGKVVQGSTVVWESDGSVYGTEVIFVSVTKYLIVLLDNNKFSFFKYYFARWNDMTNKRYDVSKLKLYGESDKELSSYDYRVNLRLYSFRYEFNEGVKCLKVKYGDDVVWKDSDDSDFKSVKMFLLDLPSNNFFVKNHSDKVKRVCPKPDQDASESTAPDSTSSTDQDQSATAPDSSTTPDATSSSTPAATSPDQTTASSSSDQAAATTGSDQDSGSPTAASSD</sequence>
<organism evidence="3 4">
    <name type="scientific">Theileria parva</name>
    <name type="common">East coast fever infection agent</name>
    <dbReference type="NCBI Taxonomy" id="5875"/>
    <lineage>
        <taxon>Eukaryota</taxon>
        <taxon>Sar</taxon>
        <taxon>Alveolata</taxon>
        <taxon>Apicomplexa</taxon>
        <taxon>Aconoidasida</taxon>
        <taxon>Piroplasmida</taxon>
        <taxon>Theileriidae</taxon>
        <taxon>Theileria</taxon>
    </lineage>
</organism>
<dbReference type="RefSeq" id="XP_763647.1">
    <property type="nucleotide sequence ID" value="XM_758554.1"/>
</dbReference>
<feature type="compositionally biased region" description="Polar residues" evidence="1">
    <location>
        <begin position="83"/>
        <end position="92"/>
    </location>
</feature>
<feature type="chain" id="PRO_5004241482" description="SfiI-subtelomeric related protein family member" evidence="2">
    <location>
        <begin position="27"/>
        <end position="439"/>
    </location>
</feature>
<dbReference type="KEGG" id="tpv:TP04_0012"/>
<feature type="region of interest" description="Disordered" evidence="1">
    <location>
        <begin position="25"/>
        <end position="184"/>
    </location>
</feature>
<evidence type="ECO:0000313" key="4">
    <source>
        <dbReference type="Proteomes" id="UP000001949"/>
    </source>
</evidence>
<protein>
    <recommendedName>
        <fullName evidence="5">SfiI-subtelomeric related protein family member</fullName>
    </recommendedName>
</protein>
<dbReference type="STRING" id="5875.Q4N3H1"/>
<dbReference type="EMBL" id="AAGK01000004">
    <property type="protein sequence ID" value="EAN31364.1"/>
    <property type="molecule type" value="Genomic_DNA"/>
</dbReference>
<evidence type="ECO:0008006" key="5">
    <source>
        <dbReference type="Google" id="ProtNLM"/>
    </source>
</evidence>
<feature type="compositionally biased region" description="Low complexity" evidence="1">
    <location>
        <begin position="369"/>
        <end position="424"/>
    </location>
</feature>
<gene>
    <name evidence="3" type="ordered locus">TP04_0012</name>
</gene>
<evidence type="ECO:0000256" key="1">
    <source>
        <dbReference type="SAM" id="MobiDB-lite"/>
    </source>
</evidence>
<accession>Q4N3H1</accession>
<name>Q4N3H1_THEPA</name>
<dbReference type="InParanoid" id="Q4N3H1"/>
<dbReference type="InterPro" id="IPR007480">
    <property type="entry name" value="DUF529"/>
</dbReference>
<feature type="compositionally biased region" description="Low complexity" evidence="1">
    <location>
        <begin position="93"/>
        <end position="125"/>
    </location>
</feature>
<dbReference type="Pfam" id="PF04385">
    <property type="entry name" value="FAINT"/>
    <property type="match status" value="2"/>
</dbReference>
<dbReference type="AlphaFoldDB" id="Q4N3H1"/>
<feature type="compositionally biased region" description="Low complexity" evidence="1">
    <location>
        <begin position="29"/>
        <end position="82"/>
    </location>
</feature>
<keyword evidence="2" id="KW-0732">Signal</keyword>
<proteinExistence type="predicted"/>
<evidence type="ECO:0000256" key="2">
    <source>
        <dbReference type="SAM" id="SignalP"/>
    </source>
</evidence>
<feature type="region of interest" description="Disordered" evidence="1">
    <location>
        <begin position="359"/>
        <end position="439"/>
    </location>
</feature>
<dbReference type="GeneID" id="3501308"/>
<dbReference type="Proteomes" id="UP000001949">
    <property type="component" value="Unassembled WGS sequence"/>
</dbReference>
<keyword evidence="4" id="KW-1185">Reference proteome</keyword>
<evidence type="ECO:0000313" key="3">
    <source>
        <dbReference type="EMBL" id="EAN31364.1"/>
    </source>
</evidence>
<feature type="compositionally biased region" description="Polar residues" evidence="1">
    <location>
        <begin position="126"/>
        <end position="145"/>
    </location>
</feature>